<feature type="domain" description="SRCR" evidence="3">
    <location>
        <begin position="774"/>
        <end position="890"/>
    </location>
</feature>
<feature type="disulfide bond" evidence="2">
    <location>
        <begin position="1451"/>
        <end position="1461"/>
    </location>
</feature>
<comment type="caution">
    <text evidence="4">The sequence shown here is derived from an EMBL/GenBank/DDBJ whole genome shotgun (WGS) entry which is preliminary data.</text>
</comment>
<dbReference type="Proteomes" id="UP001217089">
    <property type="component" value="Unassembled WGS sequence"/>
</dbReference>
<feature type="non-terminal residue" evidence="4">
    <location>
        <position position="1847"/>
    </location>
</feature>
<dbReference type="InterPro" id="IPR001190">
    <property type="entry name" value="SRCR"/>
</dbReference>
<accession>A0ABQ9ELP9</accession>
<feature type="domain" description="SRCR" evidence="3">
    <location>
        <begin position="1054"/>
        <end position="1165"/>
    </location>
</feature>
<dbReference type="PANTHER" id="PTHR48071">
    <property type="entry name" value="SRCR DOMAIN-CONTAINING PROTEIN"/>
    <property type="match status" value="1"/>
</dbReference>
<feature type="disulfide bond" evidence="2">
    <location>
        <begin position="571"/>
        <end position="581"/>
    </location>
</feature>
<gene>
    <name evidence="4" type="ORF">KUTeg_016716</name>
</gene>
<feature type="disulfide bond" evidence="2">
    <location>
        <begin position="1042"/>
        <end position="1052"/>
    </location>
</feature>
<feature type="domain" description="SRCR" evidence="3">
    <location>
        <begin position="717"/>
        <end position="778"/>
    </location>
</feature>
<feature type="domain" description="SRCR" evidence="3">
    <location>
        <begin position="487"/>
        <end position="603"/>
    </location>
</feature>
<feature type="disulfide bond" evidence="2">
    <location>
        <begin position="284"/>
        <end position="294"/>
    </location>
</feature>
<dbReference type="EMBL" id="JARBDR010000813">
    <property type="protein sequence ID" value="KAJ8306171.1"/>
    <property type="molecule type" value="Genomic_DNA"/>
</dbReference>
<keyword evidence="1 2" id="KW-1015">Disulfide bond</keyword>
<keyword evidence="5" id="KW-1185">Reference proteome</keyword>
<feature type="disulfide bond" evidence="2">
    <location>
        <begin position="55"/>
        <end position="65"/>
    </location>
</feature>
<feature type="domain" description="SRCR" evidence="3">
    <location>
        <begin position="1"/>
        <end position="87"/>
    </location>
</feature>
<feature type="disulfide bond" evidence="2">
    <location>
        <begin position="1724"/>
        <end position="1734"/>
    </location>
</feature>
<feature type="disulfide bond" evidence="2">
    <location>
        <begin position="386"/>
        <end position="396"/>
    </location>
</feature>
<feature type="domain" description="SRCR" evidence="3">
    <location>
        <begin position="327"/>
        <end position="418"/>
    </location>
</feature>
<sequence length="1847" mass="203613">MISHSNGYMGTMCASAWDKEDADIICRQQGFPGAVLFFTLPRTSHFDRAVFGIHCTGFEKAVEECSFDTWDVSGTCGTMEDAAVDCGQSASIDIFLGDQNRILVFDQSTNQVGTICTNGWDNNDAMVFCRYMGFPNGGIATYTHRNYNYTRIAYNVRCLGNETNIKDCSKDDVDYSGIDLEVYNLLFDSLSESVTHYRGSTSHPLASTISTLPQIKASLGHIEPDGRVMMISHSNGYIGTVCSSGWNQEDADVICRQQGFPGAVSYFTLPRSIQYVRTIFGIHCSGTEKTVEECPVDTIDYNGMCSSMEDAAVSCSQSASLGHIEPDGRVIMISHSNGYMGTMCASAWDKEDADIICRQQGFPGAVSFFTLPRTSHFDRAVFGIHCTGFEKAVEECSFDTWDVSGTCGTMEDAAVDCGQSASIDIFLGDQNRILVFDQSTNQVGTICANGWDNNDAMVFCRYMGFPNGGIATYTHRNYNYTRIAYNVRCLGNETNIKDCSKDDASLGHIEPDGRVMMISHSNGYIGTVCSSGWNQEDADVICRQQGFPGAVSYFTLPRSIQYVRTIFGIHCSGTEKTVEECPVDTIDYNGMCSSMEDAAVSCSQSASLGHIEPDGRVIMISHSNGYMGTMCASAWDKEDADIICRQQGFPGAVSFFTLPRTSHFDRAVFGIHCTGFEKAVEECSFDTWDVSGTCGTMEDAAVDCGQSASIDIFLGDQNRILVFDQSTNQVGTICANGWDNNDAMVFCRYMGFPNGGIATYTHRNYNYTRIAYNVRCLGNETNIKDCSKDDASLGHIEPDGRVMMISHSNGYIGTVCSSGWNQEDADVICRQQGFPGAVSYFTLPRSIQYVRTIFGIHCSGTEKTVEECPVDTIDYNGMCSSMEDAAVSCSQSASLGHIEPDGRVIMISHSNGYMGTMCASAWDKEDADIICRQQGFPGAVSFFTLPRTSHFDRAVFGIHCTGFEKAVEECSFDTWDVSGTCGTMEDAAVDCGHSGQTGTVCSSGWNREDADVICRQQGFTGADTFFTLPRNYYSRVVFGIHCGGNESAVEHCPIDLADYSGMCSTMDDAAVTCVHTMIVYDMATNQYGTICGEFWDNNDASVFCRHIGYPSGGYATLVPKNQNYSRVAYNVRCSGNETNMYDCQVDSFDATGNCQYFEDAAVHCYNQGQTGTVCSSAWNREDADVICRQQGFTGADTFFTLPRNYYSRVVFGIHCGGNESAVEHCPIDLADYSGIVIVYDMATNQYGTICGEFWDNNDASVFCRHIGYPSGGYATLVPKNQNYSRVAYNVRCAGNETNMYDCQVDSFDATGNCQYFEDAAVHCYNQGQTGTVCSSAWNREDADVICRQQGFTGADTFFTLPRNYYSRVVFGIHCGGNESAVEHCPIDLADYSGIVIVYDMATNQYGTICGEFWDNNDASVFCRHIGYPSGGYATLVPKNQNYSRVAYNVRCAGNETNMYDCQVDSFDATGNCQYFEDAAVHCYNQGQTGTVCSSGWNREDADVICRQQGFTGADTFFTLPRNYYSRVVFGIHCGGNESAVEHCPIDLADYSGMCNTMDDAAVTVIVYDMATNQYGTICGEFWDNNDASVFCRHIGYPSGGYATLVPKNQNYSRVAYNVRCSGNETNMYDCQVDSFDATGNCQYFEDAAVHCYNQASTLDVYLVDNNRVVVYDQSTNQVGTICAHGWDNNDAMVFCRHMGFVYGGVARYQTRNYNYSRIAYNVRCLGNETIINDCKKDDVDYSGTTALDVYLVDNNRVVVYDQSTNQVGTICAHGWDNNDAMVFCRHMGFVYGGVARYQTRNYNYSRIAYNVRCLGNETIINDCKKDDVDYSGSCPNMEDAANKILIK</sequence>
<evidence type="ECO:0000259" key="3">
    <source>
        <dbReference type="PROSITE" id="PS50287"/>
    </source>
</evidence>
<dbReference type="InterPro" id="IPR036772">
    <property type="entry name" value="SRCR-like_dom_sf"/>
</dbReference>
<dbReference type="PANTHER" id="PTHR48071:SF18">
    <property type="entry name" value="DELETED IN MALIGNANT BRAIN TUMORS 1 PROTEIN-RELATED"/>
    <property type="match status" value="1"/>
</dbReference>
<feature type="domain" description="SRCR" evidence="3">
    <location>
        <begin position="989"/>
        <end position="1053"/>
    </location>
</feature>
<dbReference type="SUPFAM" id="SSF56487">
    <property type="entry name" value="SRCR-like"/>
    <property type="match status" value="20"/>
</dbReference>
<organism evidence="4 5">
    <name type="scientific">Tegillarca granosa</name>
    <name type="common">Malaysian cockle</name>
    <name type="synonym">Anadara granosa</name>
    <dbReference type="NCBI Taxonomy" id="220873"/>
    <lineage>
        <taxon>Eukaryota</taxon>
        <taxon>Metazoa</taxon>
        <taxon>Spiralia</taxon>
        <taxon>Lophotrochozoa</taxon>
        <taxon>Mollusca</taxon>
        <taxon>Bivalvia</taxon>
        <taxon>Autobranchia</taxon>
        <taxon>Pteriomorphia</taxon>
        <taxon>Arcoida</taxon>
        <taxon>Arcoidea</taxon>
        <taxon>Arcidae</taxon>
        <taxon>Tegillarca</taxon>
    </lineage>
</organism>
<evidence type="ECO:0000313" key="5">
    <source>
        <dbReference type="Proteomes" id="UP001217089"/>
    </source>
</evidence>
<feature type="disulfide bond" evidence="2">
    <location>
        <begin position="960"/>
        <end position="970"/>
    </location>
</feature>
<dbReference type="Gene3D" id="3.10.250.10">
    <property type="entry name" value="SRCR-like domain"/>
    <property type="match status" value="20"/>
</dbReference>
<feature type="domain" description="SRCR" evidence="3">
    <location>
        <begin position="1321"/>
        <end position="1351"/>
    </location>
</feature>
<feature type="disulfide bond" evidence="2">
    <location>
        <begin position="158"/>
        <end position="168"/>
    </location>
</feature>
<dbReference type="Pfam" id="PF00530">
    <property type="entry name" value="SRCR"/>
    <property type="match status" value="20"/>
</dbReference>
<evidence type="ECO:0000256" key="1">
    <source>
        <dbReference type="ARBA" id="ARBA00023157"/>
    </source>
</evidence>
<feature type="disulfide bond" evidence="2">
    <location>
        <begin position="1133"/>
        <end position="1143"/>
    </location>
</feature>
<feature type="domain" description="SRCR" evidence="3">
    <location>
        <begin position="614"/>
        <end position="705"/>
    </location>
</feature>
<evidence type="ECO:0000256" key="2">
    <source>
        <dbReference type="PROSITE-ProRule" id="PRU00196"/>
    </source>
</evidence>
<feature type="domain" description="SRCR" evidence="3">
    <location>
        <begin position="1545"/>
        <end position="1652"/>
    </location>
</feature>
<comment type="caution">
    <text evidence="2">Lacks conserved residue(s) required for the propagation of feature annotation.</text>
</comment>
<feature type="disulfide bond" evidence="2">
    <location>
        <begin position="1292"/>
        <end position="1302"/>
    </location>
</feature>
<feature type="domain" description="SRCR" evidence="3">
    <location>
        <begin position="99"/>
        <end position="168"/>
    </location>
</feature>
<dbReference type="SMART" id="SM00202">
    <property type="entry name" value="SR"/>
    <property type="match status" value="18"/>
</dbReference>
<name>A0ABQ9ELP9_TEGGR</name>
<feature type="domain" description="SRCR" evidence="3">
    <location>
        <begin position="901"/>
        <end position="992"/>
    </location>
</feature>
<feature type="disulfide bond" evidence="2">
    <location>
        <begin position="858"/>
        <end position="868"/>
    </location>
</feature>
<feature type="disulfide bond" evidence="2">
    <location>
        <begin position="673"/>
        <end position="683"/>
    </location>
</feature>
<feature type="domain" description="SRCR" evidence="3">
    <location>
        <begin position="1665"/>
        <end position="1785"/>
    </location>
</feature>
<feature type="disulfide bond" evidence="2">
    <location>
        <begin position="1533"/>
        <end position="1543"/>
    </location>
</feature>
<feature type="domain" description="SRCR" evidence="3">
    <location>
        <begin position="215"/>
        <end position="316"/>
    </location>
</feature>
<dbReference type="PROSITE" id="PS50287">
    <property type="entry name" value="SRCR_2"/>
    <property type="match status" value="19"/>
</dbReference>
<proteinExistence type="predicted"/>
<feature type="domain" description="SRCR" evidence="3">
    <location>
        <begin position="1366"/>
        <end position="1483"/>
    </location>
</feature>
<feature type="domain" description="SRCR" evidence="3">
    <location>
        <begin position="1162"/>
        <end position="1192"/>
    </location>
</feature>
<feature type="domain" description="SRCR" evidence="3">
    <location>
        <begin position="430"/>
        <end position="491"/>
    </location>
</feature>
<feature type="domain" description="SRCR" evidence="3">
    <location>
        <begin position="1207"/>
        <end position="1324"/>
    </location>
</feature>
<reference evidence="4 5" key="1">
    <citation type="submission" date="2022-12" db="EMBL/GenBank/DDBJ databases">
        <title>Chromosome-level genome of Tegillarca granosa.</title>
        <authorList>
            <person name="Kim J."/>
        </authorList>
    </citation>
    <scope>NUCLEOTIDE SEQUENCE [LARGE SCALE GENOMIC DNA]</scope>
    <source>
        <strain evidence="4">Teg-2019</strain>
        <tissue evidence="4">Adductor muscle</tissue>
    </source>
</reference>
<protein>
    <recommendedName>
        <fullName evidence="3">SRCR domain-containing protein</fullName>
    </recommendedName>
</protein>
<evidence type="ECO:0000313" key="4">
    <source>
        <dbReference type="EMBL" id="KAJ8306171.1"/>
    </source>
</evidence>
<feature type="domain" description="SRCR" evidence="3">
    <location>
        <begin position="1480"/>
        <end position="1544"/>
    </location>
</feature>
<feature type="disulfide bond" evidence="2">
    <location>
        <begin position="1620"/>
        <end position="1630"/>
    </location>
</feature>